<accession>A0A5B7HNM8</accession>
<dbReference type="EMBL" id="VSRR010030646">
    <property type="protein sequence ID" value="MPC70154.1"/>
    <property type="molecule type" value="Genomic_DNA"/>
</dbReference>
<reference evidence="1 2" key="1">
    <citation type="submission" date="2019-05" db="EMBL/GenBank/DDBJ databases">
        <title>Another draft genome of Portunus trituberculatus and its Hox gene families provides insights of decapod evolution.</title>
        <authorList>
            <person name="Jeong J.-H."/>
            <person name="Song I."/>
            <person name="Kim S."/>
            <person name="Choi T."/>
            <person name="Kim D."/>
            <person name="Ryu S."/>
            <person name="Kim W."/>
        </authorList>
    </citation>
    <scope>NUCLEOTIDE SEQUENCE [LARGE SCALE GENOMIC DNA]</scope>
    <source>
        <tissue evidence="1">Muscle</tissue>
    </source>
</reference>
<protein>
    <submittedName>
        <fullName evidence="1">Uncharacterized protein</fullName>
    </submittedName>
</protein>
<dbReference type="AlphaFoldDB" id="A0A5B7HNM8"/>
<dbReference type="Proteomes" id="UP000324222">
    <property type="component" value="Unassembled WGS sequence"/>
</dbReference>
<evidence type="ECO:0000313" key="2">
    <source>
        <dbReference type="Proteomes" id="UP000324222"/>
    </source>
</evidence>
<proteinExistence type="predicted"/>
<keyword evidence="2" id="KW-1185">Reference proteome</keyword>
<name>A0A5B7HNM8_PORTR</name>
<comment type="caution">
    <text evidence="1">The sequence shown here is derived from an EMBL/GenBank/DDBJ whole genome shotgun (WGS) entry which is preliminary data.</text>
</comment>
<sequence>MGGRDARNTVSFIVQLQRVVFTGRSSSGCKQREEGVKFIVSPDREGQSGCGLKRKKRKTVD</sequence>
<evidence type="ECO:0000313" key="1">
    <source>
        <dbReference type="EMBL" id="MPC70154.1"/>
    </source>
</evidence>
<gene>
    <name evidence="1" type="ORF">E2C01_064394</name>
</gene>
<organism evidence="1 2">
    <name type="scientific">Portunus trituberculatus</name>
    <name type="common">Swimming crab</name>
    <name type="synonym">Neptunus trituberculatus</name>
    <dbReference type="NCBI Taxonomy" id="210409"/>
    <lineage>
        <taxon>Eukaryota</taxon>
        <taxon>Metazoa</taxon>
        <taxon>Ecdysozoa</taxon>
        <taxon>Arthropoda</taxon>
        <taxon>Crustacea</taxon>
        <taxon>Multicrustacea</taxon>
        <taxon>Malacostraca</taxon>
        <taxon>Eumalacostraca</taxon>
        <taxon>Eucarida</taxon>
        <taxon>Decapoda</taxon>
        <taxon>Pleocyemata</taxon>
        <taxon>Brachyura</taxon>
        <taxon>Eubrachyura</taxon>
        <taxon>Portunoidea</taxon>
        <taxon>Portunidae</taxon>
        <taxon>Portuninae</taxon>
        <taxon>Portunus</taxon>
    </lineage>
</organism>